<gene>
    <name evidence="1" type="ORF">PN36_25040</name>
</gene>
<comment type="caution">
    <text evidence="1">The sequence shown here is derived from an EMBL/GenBank/DDBJ whole genome shotgun (WGS) entry which is preliminary data.</text>
</comment>
<dbReference type="Proteomes" id="UP000030428">
    <property type="component" value="Unassembled WGS sequence"/>
</dbReference>
<sequence length="62" mass="7203">MVALNLMALNQEPPSRNFSKTGFFQIFKISIKIVKIKHKYFNILADSRNPIFSKNRISFSLV</sequence>
<proteinExistence type="predicted"/>
<evidence type="ECO:0000313" key="1">
    <source>
        <dbReference type="EMBL" id="TGO02447.1"/>
    </source>
</evidence>
<dbReference type="AlphaFoldDB" id="A0A4E0QN45"/>
<keyword evidence="2" id="KW-1185">Reference proteome</keyword>
<evidence type="ECO:0000313" key="2">
    <source>
        <dbReference type="Proteomes" id="UP000030428"/>
    </source>
</evidence>
<reference evidence="1 2" key="1">
    <citation type="journal article" date="2016" name="Front. Microbiol.">
        <title>Single-Cell (Meta-)Genomics of a Dimorphic Candidatus Thiomargarita nelsonii Reveals Genomic Plasticity.</title>
        <authorList>
            <person name="Flood B.E."/>
            <person name="Fliss P."/>
            <person name="Jones D.S."/>
            <person name="Dick G.J."/>
            <person name="Jain S."/>
            <person name="Kaster A.K."/>
            <person name="Winkel M."/>
            <person name="Mussmann M."/>
            <person name="Bailey J."/>
        </authorList>
    </citation>
    <scope>NUCLEOTIDE SEQUENCE [LARGE SCALE GENOMIC DNA]</scope>
    <source>
        <strain evidence="1">Hydrate Ridge</strain>
    </source>
</reference>
<organism evidence="1 2">
    <name type="scientific">Candidatus Thiomargarita nelsonii</name>
    <dbReference type="NCBI Taxonomy" id="1003181"/>
    <lineage>
        <taxon>Bacteria</taxon>
        <taxon>Pseudomonadati</taxon>
        <taxon>Pseudomonadota</taxon>
        <taxon>Gammaproteobacteria</taxon>
        <taxon>Thiotrichales</taxon>
        <taxon>Thiotrichaceae</taxon>
        <taxon>Thiomargarita</taxon>
    </lineage>
</organism>
<name>A0A4E0QN45_9GAMM</name>
<protein>
    <submittedName>
        <fullName evidence="1">Uncharacterized protein</fullName>
    </submittedName>
</protein>
<dbReference type="EMBL" id="JSZA02000134">
    <property type="protein sequence ID" value="TGO02447.1"/>
    <property type="molecule type" value="Genomic_DNA"/>
</dbReference>
<accession>A0A4E0QN45</accession>